<dbReference type="EMBL" id="KZ502039">
    <property type="protein sequence ID" value="PKU84665.1"/>
    <property type="molecule type" value="Genomic_DNA"/>
</dbReference>
<dbReference type="PROSITE" id="PS50066">
    <property type="entry name" value="MADS_BOX_2"/>
    <property type="match status" value="1"/>
</dbReference>
<dbReference type="Gene3D" id="3.40.1810.10">
    <property type="entry name" value="Transcription factor, MADS-box"/>
    <property type="match status" value="1"/>
</dbReference>
<keyword evidence="3" id="KW-0238">DNA-binding</keyword>
<dbReference type="GO" id="GO:0003677">
    <property type="term" value="F:DNA binding"/>
    <property type="evidence" value="ECO:0007669"/>
    <property type="project" value="UniProtKB-KW"/>
</dbReference>
<proteinExistence type="predicted"/>
<evidence type="ECO:0000256" key="1">
    <source>
        <dbReference type="ARBA" id="ARBA00004123"/>
    </source>
</evidence>
<evidence type="ECO:0000313" key="9">
    <source>
        <dbReference type="EMBL" id="PKU84665.1"/>
    </source>
</evidence>
<dbReference type="InterPro" id="IPR002100">
    <property type="entry name" value="TF_MADSbox"/>
</dbReference>
<keyword evidence="5" id="KW-0539">Nucleus</keyword>
<feature type="compositionally biased region" description="Basic residues" evidence="7">
    <location>
        <begin position="674"/>
        <end position="685"/>
    </location>
</feature>
<dbReference type="Pfam" id="PF00319">
    <property type="entry name" value="SRF-TF"/>
    <property type="match status" value="1"/>
</dbReference>
<evidence type="ECO:0000256" key="2">
    <source>
        <dbReference type="ARBA" id="ARBA00023015"/>
    </source>
</evidence>
<dbReference type="PRINTS" id="PR00404">
    <property type="entry name" value="MADSDOMAIN"/>
</dbReference>
<name>A0A2I0X9T5_9ASPA</name>
<feature type="coiled-coil region" evidence="6">
    <location>
        <begin position="85"/>
        <end position="112"/>
    </location>
</feature>
<comment type="subcellular location">
    <subcellularLocation>
        <location evidence="1">Nucleus</location>
    </subcellularLocation>
</comment>
<feature type="region of interest" description="Disordered" evidence="7">
    <location>
        <begin position="639"/>
        <end position="685"/>
    </location>
</feature>
<dbReference type="SMART" id="SM00432">
    <property type="entry name" value="MADS"/>
    <property type="match status" value="1"/>
</dbReference>
<dbReference type="Proteomes" id="UP000233837">
    <property type="component" value="Unassembled WGS sequence"/>
</dbReference>
<gene>
    <name evidence="9" type="primary">MADS29</name>
    <name evidence="9" type="ORF">MA16_Dca022243</name>
</gene>
<evidence type="ECO:0000256" key="5">
    <source>
        <dbReference type="ARBA" id="ARBA00023242"/>
    </source>
</evidence>
<feature type="compositionally biased region" description="Basic and acidic residues" evidence="7">
    <location>
        <begin position="661"/>
        <end position="673"/>
    </location>
</feature>
<evidence type="ECO:0000313" key="10">
    <source>
        <dbReference type="Proteomes" id="UP000233837"/>
    </source>
</evidence>
<reference evidence="9 10" key="1">
    <citation type="journal article" date="2016" name="Sci. Rep.">
        <title>The Dendrobium catenatum Lindl. genome sequence provides insights into polysaccharide synthase, floral development and adaptive evolution.</title>
        <authorList>
            <person name="Zhang G.Q."/>
            <person name="Xu Q."/>
            <person name="Bian C."/>
            <person name="Tsai W.C."/>
            <person name="Yeh C.M."/>
            <person name="Liu K.W."/>
            <person name="Yoshida K."/>
            <person name="Zhang L.S."/>
            <person name="Chang S.B."/>
            <person name="Chen F."/>
            <person name="Shi Y."/>
            <person name="Su Y.Y."/>
            <person name="Zhang Y.Q."/>
            <person name="Chen L.J."/>
            <person name="Yin Y."/>
            <person name="Lin M."/>
            <person name="Huang H."/>
            <person name="Deng H."/>
            <person name="Wang Z.W."/>
            <person name="Zhu S.L."/>
            <person name="Zhao X."/>
            <person name="Deng C."/>
            <person name="Niu S.C."/>
            <person name="Huang J."/>
            <person name="Wang M."/>
            <person name="Liu G.H."/>
            <person name="Yang H.J."/>
            <person name="Xiao X.J."/>
            <person name="Hsiao Y.Y."/>
            <person name="Wu W.L."/>
            <person name="Chen Y.Y."/>
            <person name="Mitsuda N."/>
            <person name="Ohme-Takagi M."/>
            <person name="Luo Y.B."/>
            <person name="Van de Peer Y."/>
            <person name="Liu Z.J."/>
        </authorList>
    </citation>
    <scope>NUCLEOTIDE SEQUENCE [LARGE SCALE GENOMIC DNA]</scope>
    <source>
        <tissue evidence="9">The whole plant</tissue>
    </source>
</reference>
<dbReference type="PANTHER" id="PTHR37766:SF1">
    <property type="entry name" value="OS01G0897100 PROTEIN"/>
    <property type="match status" value="1"/>
</dbReference>
<dbReference type="GO" id="GO:0005634">
    <property type="term" value="C:nucleus"/>
    <property type="evidence" value="ECO:0007669"/>
    <property type="project" value="UniProtKB-SubCell"/>
</dbReference>
<evidence type="ECO:0000256" key="6">
    <source>
        <dbReference type="SAM" id="Coils"/>
    </source>
</evidence>
<feature type="domain" description="MADS-box" evidence="8">
    <location>
        <begin position="1"/>
        <end position="61"/>
    </location>
</feature>
<organism evidence="9 10">
    <name type="scientific">Dendrobium catenatum</name>
    <dbReference type="NCBI Taxonomy" id="906689"/>
    <lineage>
        <taxon>Eukaryota</taxon>
        <taxon>Viridiplantae</taxon>
        <taxon>Streptophyta</taxon>
        <taxon>Embryophyta</taxon>
        <taxon>Tracheophyta</taxon>
        <taxon>Spermatophyta</taxon>
        <taxon>Magnoliopsida</taxon>
        <taxon>Liliopsida</taxon>
        <taxon>Asparagales</taxon>
        <taxon>Orchidaceae</taxon>
        <taxon>Epidendroideae</taxon>
        <taxon>Malaxideae</taxon>
        <taxon>Dendrobiinae</taxon>
        <taxon>Dendrobium</taxon>
    </lineage>
</organism>
<dbReference type="InterPro" id="IPR036879">
    <property type="entry name" value="TF_MADSbox_sf"/>
</dbReference>
<dbReference type="SUPFAM" id="SSF55455">
    <property type="entry name" value="SRF-like"/>
    <property type="match status" value="1"/>
</dbReference>
<evidence type="ECO:0000256" key="3">
    <source>
        <dbReference type="ARBA" id="ARBA00023125"/>
    </source>
</evidence>
<evidence type="ECO:0000259" key="8">
    <source>
        <dbReference type="PROSITE" id="PS50066"/>
    </source>
</evidence>
<evidence type="ECO:0000256" key="4">
    <source>
        <dbReference type="ARBA" id="ARBA00023163"/>
    </source>
</evidence>
<dbReference type="PANTHER" id="PTHR37766">
    <property type="entry name" value="OS01G0897100 PROTEIN"/>
    <property type="match status" value="1"/>
</dbReference>
<keyword evidence="10" id="KW-1185">Reference proteome</keyword>
<reference evidence="9 10" key="2">
    <citation type="journal article" date="2017" name="Nature">
        <title>The Apostasia genome and the evolution of orchids.</title>
        <authorList>
            <person name="Zhang G.Q."/>
            <person name="Liu K.W."/>
            <person name="Li Z."/>
            <person name="Lohaus R."/>
            <person name="Hsiao Y.Y."/>
            <person name="Niu S.C."/>
            <person name="Wang J.Y."/>
            <person name="Lin Y.C."/>
            <person name="Xu Q."/>
            <person name="Chen L.J."/>
            <person name="Yoshida K."/>
            <person name="Fujiwara S."/>
            <person name="Wang Z.W."/>
            <person name="Zhang Y.Q."/>
            <person name="Mitsuda N."/>
            <person name="Wang M."/>
            <person name="Liu G.H."/>
            <person name="Pecoraro L."/>
            <person name="Huang H.X."/>
            <person name="Xiao X.J."/>
            <person name="Lin M."/>
            <person name="Wu X.Y."/>
            <person name="Wu W.L."/>
            <person name="Chen Y.Y."/>
            <person name="Chang S.B."/>
            <person name="Sakamoto S."/>
            <person name="Ohme-Takagi M."/>
            <person name="Yagi M."/>
            <person name="Zeng S.J."/>
            <person name="Shen C.Y."/>
            <person name="Yeh C.M."/>
            <person name="Luo Y.B."/>
            <person name="Tsai W.C."/>
            <person name="Van de Peer Y."/>
            <person name="Liu Z.J."/>
        </authorList>
    </citation>
    <scope>NUCLEOTIDE SEQUENCE [LARGE SCALE GENOMIC DNA]</scope>
    <source>
        <tissue evidence="9">The whole plant</tissue>
    </source>
</reference>
<feature type="region of interest" description="Disordered" evidence="7">
    <location>
        <begin position="559"/>
        <end position="592"/>
    </location>
</feature>
<sequence length="685" mass="79390">MRKGKTEIKRIDNADNRHFTFFKRKGELLTKANELTILTDAEIGLIIFSSSGKLYEYHSPSASMEEIINKYGKTTNINLEDLNHQQQLHSEMVKIRQEIDELQMRIKQFTGENMTGLRCIRLSCKRPSLICKGVAFAMIMNSSSGPPPSGIFGDRDAVKERVELLEKLESVIWSAMVSGDRYEARLWLCNTISSIHSITLREQCKLFIDLLRLKKSKHDVAARLLQMIFENRPGLAGSIIAKKICMLEKFFEGNPRRILEWFDHFATVGESGHKKGARALSKFAFMNRNTCWEELEWKGRHGQSPAVVATKPHYFHDLDVLQTVENFLKYVPDFWSSDELAESVKDGEILKIDQKYFIDSFLHWMYEENLDGVWVAVEEFMMNQQFSFLCQHLLVVVDDSRMLTFFNSISKFINVDAQCKELKHPSCWLEYLLSTCSGSVSVEEYILLNAVISHGRQLLRLMTNEEHESEKQKLEKLLMNALKFCDTDHWYFIKECTEMEKKIAIKLIGLQSWVIQYHLAQECKTQQSCELLFSENGISFRRAEKFYLLQSNGTLEEHGSEIDDEDFDRRSHNRRRKEKKRRKKKQNHANESADELLEFEPLNSLHDCKSGGRSWLLSTNNYSCAWNAVLVADWIQEGRGRGDEKPNSRNSKSSKAVEVGGRGDESFRPDPKARAGRRMRAYRAF</sequence>
<feature type="compositionally biased region" description="Basic residues" evidence="7">
    <location>
        <begin position="571"/>
        <end position="587"/>
    </location>
</feature>
<keyword evidence="4" id="KW-0804">Transcription</keyword>
<accession>A0A2I0X9T5</accession>
<dbReference type="AlphaFoldDB" id="A0A2I0X9T5"/>
<dbReference type="GO" id="GO:0046983">
    <property type="term" value="F:protein dimerization activity"/>
    <property type="evidence" value="ECO:0007669"/>
    <property type="project" value="InterPro"/>
</dbReference>
<evidence type="ECO:0000256" key="7">
    <source>
        <dbReference type="SAM" id="MobiDB-lite"/>
    </source>
</evidence>
<keyword evidence="2" id="KW-0805">Transcription regulation</keyword>
<protein>
    <submittedName>
        <fullName evidence="9">MADS-box transcription factor 29</fullName>
    </submittedName>
</protein>
<keyword evidence="6" id="KW-0175">Coiled coil</keyword>